<gene>
    <name evidence="4" type="ORF">MM415A01013_0011</name>
    <name evidence="3" type="ORF">MM415B02046_0004</name>
</gene>
<sequence>MDTTKLRQTIARIDPAGDDAVDALLEVADLLDALPPPAEAQAEPEEECPECGHLAWKHHWDGCSIYVNDEPCKCTLTRKDIEAQAEPEQGDKSMEETIARQAREIERLEAKCQQLWQDRYDALDARTTDGLSAAEWQSRTGEARRKQREAEEALAEVEKERDIFRQQAAEAHDECVYANGERDKAEAALVEANDRLLRYATVEAELDAHMARADGLSKQLAQVEHQRDTAQALKEGLERDFDAALAEVARKARREALEEAAALVATEGCCRHDDHVQDFCACAEKAEAIRALADEPEQAEGAPEVMPPPAGHGDGDRAAPSPSLREQVAALKQHEGWAHKMERNTALDEALALIAVHEAQDAHRDAELMRLRMTEFERIQAAHRDHPHCPRHGDPEPCTTCRAELAEAEIERLRGYRDRLAMALFAAHETTERIGKMARSLMDTATDALTVCEDDGALAEAARLRCSLDHMRQALGEQEEGEEEKE</sequence>
<evidence type="ECO:0000256" key="2">
    <source>
        <dbReference type="SAM" id="MobiDB-lite"/>
    </source>
</evidence>
<evidence type="ECO:0000313" key="4">
    <source>
        <dbReference type="EMBL" id="QJA78763.1"/>
    </source>
</evidence>
<dbReference type="AlphaFoldDB" id="A0A6M3KA61"/>
<keyword evidence="1" id="KW-0175">Coiled coil</keyword>
<feature type="region of interest" description="Disordered" evidence="2">
    <location>
        <begin position="296"/>
        <end position="323"/>
    </location>
</feature>
<protein>
    <submittedName>
        <fullName evidence="4">Uncharacterized protein</fullName>
    </submittedName>
</protein>
<dbReference type="EMBL" id="MT142352">
    <property type="protein sequence ID" value="QJA78763.1"/>
    <property type="molecule type" value="Genomic_DNA"/>
</dbReference>
<accession>A0A6M3KA61</accession>
<feature type="coiled-coil region" evidence="1">
    <location>
        <begin position="91"/>
        <end position="174"/>
    </location>
</feature>
<name>A0A6M3KA61_9ZZZZ</name>
<proteinExistence type="predicted"/>
<dbReference type="EMBL" id="MT141160">
    <property type="protein sequence ID" value="QJA55454.1"/>
    <property type="molecule type" value="Genomic_DNA"/>
</dbReference>
<evidence type="ECO:0000313" key="3">
    <source>
        <dbReference type="EMBL" id="QJA55454.1"/>
    </source>
</evidence>
<organism evidence="4">
    <name type="scientific">viral metagenome</name>
    <dbReference type="NCBI Taxonomy" id="1070528"/>
    <lineage>
        <taxon>unclassified sequences</taxon>
        <taxon>metagenomes</taxon>
        <taxon>organismal metagenomes</taxon>
    </lineage>
</organism>
<reference evidence="4" key="1">
    <citation type="submission" date="2020-03" db="EMBL/GenBank/DDBJ databases">
        <title>The deep terrestrial virosphere.</title>
        <authorList>
            <person name="Holmfeldt K."/>
            <person name="Nilsson E."/>
            <person name="Simone D."/>
            <person name="Lopez-Fernandez M."/>
            <person name="Wu X."/>
            <person name="de Brujin I."/>
            <person name="Lundin D."/>
            <person name="Andersson A."/>
            <person name="Bertilsson S."/>
            <person name="Dopson M."/>
        </authorList>
    </citation>
    <scope>NUCLEOTIDE SEQUENCE</scope>
    <source>
        <strain evidence="4">MM415A01013</strain>
        <strain evidence="3">MM415B02046</strain>
    </source>
</reference>
<feature type="coiled-coil region" evidence="1">
    <location>
        <begin position="199"/>
        <end position="247"/>
    </location>
</feature>
<evidence type="ECO:0000256" key="1">
    <source>
        <dbReference type="SAM" id="Coils"/>
    </source>
</evidence>